<keyword evidence="6" id="KW-0436">Ligase</keyword>
<comment type="catalytic activity">
    <reaction evidence="5 6">
        <text>L-glutamyl-tRNA(Gln) + L-glutamine + ATP + H2O = L-glutaminyl-tRNA(Gln) + L-glutamate + ADP + phosphate + H(+)</text>
        <dbReference type="Rhea" id="RHEA:17521"/>
        <dbReference type="Rhea" id="RHEA-COMP:9681"/>
        <dbReference type="Rhea" id="RHEA-COMP:9684"/>
        <dbReference type="ChEBI" id="CHEBI:15377"/>
        <dbReference type="ChEBI" id="CHEBI:15378"/>
        <dbReference type="ChEBI" id="CHEBI:29985"/>
        <dbReference type="ChEBI" id="CHEBI:30616"/>
        <dbReference type="ChEBI" id="CHEBI:43474"/>
        <dbReference type="ChEBI" id="CHEBI:58359"/>
        <dbReference type="ChEBI" id="CHEBI:78520"/>
        <dbReference type="ChEBI" id="CHEBI:78521"/>
        <dbReference type="ChEBI" id="CHEBI:456216"/>
    </reaction>
</comment>
<keyword evidence="6" id="KW-0067">ATP-binding</keyword>
<evidence type="ECO:0000256" key="1">
    <source>
        <dbReference type="ARBA" id="ARBA00010757"/>
    </source>
</evidence>
<name>A0A9D1KKI5_9FIRM</name>
<dbReference type="GO" id="GO:0006412">
    <property type="term" value="P:translation"/>
    <property type="evidence" value="ECO:0007669"/>
    <property type="project" value="UniProtKB-UniRule"/>
</dbReference>
<protein>
    <recommendedName>
        <fullName evidence="6">Aspartyl/glutamyl-tRNA(Asn/Gln) amidotransferase subunit C</fullName>
        <shortName evidence="6">Asp/Glu-ADT subunit C</shortName>
        <ecNumber evidence="6">6.3.5.-</ecNumber>
    </recommendedName>
</protein>
<dbReference type="EC" id="6.3.5.-" evidence="6"/>
<dbReference type="AlphaFoldDB" id="A0A9D1KKI5"/>
<dbReference type="GO" id="GO:0005524">
    <property type="term" value="F:ATP binding"/>
    <property type="evidence" value="ECO:0007669"/>
    <property type="project" value="UniProtKB-KW"/>
</dbReference>
<accession>A0A9D1KKI5</accession>
<evidence type="ECO:0000256" key="3">
    <source>
        <dbReference type="ARBA" id="ARBA00024799"/>
    </source>
</evidence>
<comment type="similarity">
    <text evidence="1 6">Belongs to the GatC family.</text>
</comment>
<sequence>MSIDIKHIAKLARLKIDDSELPRYESEMRDIIGMVNSMPDIEDSLIVDPNNAMELREDKLADDKLSRDVMLSNAPKVVAGCVVVPKVVD</sequence>
<keyword evidence="6" id="KW-0648">Protein biosynthesis</keyword>
<dbReference type="Gene3D" id="1.10.20.60">
    <property type="entry name" value="Glu-tRNAGln amidotransferase C subunit, N-terminal domain"/>
    <property type="match status" value="1"/>
</dbReference>
<comment type="catalytic activity">
    <reaction evidence="4 6">
        <text>L-aspartyl-tRNA(Asn) + L-glutamine + ATP + H2O = L-asparaginyl-tRNA(Asn) + L-glutamate + ADP + phosphate + 2 H(+)</text>
        <dbReference type="Rhea" id="RHEA:14513"/>
        <dbReference type="Rhea" id="RHEA-COMP:9674"/>
        <dbReference type="Rhea" id="RHEA-COMP:9677"/>
        <dbReference type="ChEBI" id="CHEBI:15377"/>
        <dbReference type="ChEBI" id="CHEBI:15378"/>
        <dbReference type="ChEBI" id="CHEBI:29985"/>
        <dbReference type="ChEBI" id="CHEBI:30616"/>
        <dbReference type="ChEBI" id="CHEBI:43474"/>
        <dbReference type="ChEBI" id="CHEBI:58359"/>
        <dbReference type="ChEBI" id="CHEBI:78515"/>
        <dbReference type="ChEBI" id="CHEBI:78516"/>
        <dbReference type="ChEBI" id="CHEBI:456216"/>
    </reaction>
</comment>
<proteinExistence type="inferred from homology"/>
<dbReference type="SUPFAM" id="SSF141000">
    <property type="entry name" value="Glu-tRNAGln amidotransferase C subunit"/>
    <property type="match status" value="1"/>
</dbReference>
<evidence type="ECO:0000313" key="7">
    <source>
        <dbReference type="EMBL" id="HIT59285.1"/>
    </source>
</evidence>
<evidence type="ECO:0000313" key="8">
    <source>
        <dbReference type="Proteomes" id="UP000824136"/>
    </source>
</evidence>
<evidence type="ECO:0000256" key="2">
    <source>
        <dbReference type="ARBA" id="ARBA00011123"/>
    </source>
</evidence>
<comment type="function">
    <text evidence="3 6">Allows the formation of correctly charged Asn-tRNA(Asn) or Gln-tRNA(Gln) through the transamidation of misacylated Asp-tRNA(Asn) or Glu-tRNA(Gln) in organisms which lack either or both of asparaginyl-tRNA or glutaminyl-tRNA synthetases. The reaction takes place in the presence of glutamine and ATP through an activated phospho-Asp-tRNA(Asn) or phospho-Glu-tRNA(Gln).</text>
</comment>
<evidence type="ECO:0000256" key="4">
    <source>
        <dbReference type="ARBA" id="ARBA00047380"/>
    </source>
</evidence>
<comment type="subunit">
    <text evidence="2 6">Heterotrimer of A, B and C subunits.</text>
</comment>
<keyword evidence="6" id="KW-0547">Nucleotide-binding</keyword>
<dbReference type="InterPro" id="IPR036113">
    <property type="entry name" value="Asp/Glu-ADT_sf_sub_c"/>
</dbReference>
<reference evidence="7" key="2">
    <citation type="journal article" date="2021" name="PeerJ">
        <title>Extensive microbial diversity within the chicken gut microbiome revealed by metagenomics and culture.</title>
        <authorList>
            <person name="Gilroy R."/>
            <person name="Ravi A."/>
            <person name="Getino M."/>
            <person name="Pursley I."/>
            <person name="Horton D.L."/>
            <person name="Alikhan N.F."/>
            <person name="Baker D."/>
            <person name="Gharbi K."/>
            <person name="Hall N."/>
            <person name="Watson M."/>
            <person name="Adriaenssens E.M."/>
            <person name="Foster-Nyarko E."/>
            <person name="Jarju S."/>
            <person name="Secka A."/>
            <person name="Antonio M."/>
            <person name="Oren A."/>
            <person name="Chaudhuri R.R."/>
            <person name="La Ragione R."/>
            <person name="Hildebrand F."/>
            <person name="Pallen M.J."/>
        </authorList>
    </citation>
    <scope>NUCLEOTIDE SEQUENCE</scope>
    <source>
        <strain evidence="7">CHK33-4379</strain>
    </source>
</reference>
<dbReference type="InterPro" id="IPR003837">
    <property type="entry name" value="GatC"/>
</dbReference>
<dbReference type="GO" id="GO:0050567">
    <property type="term" value="F:glutaminyl-tRNA synthase (glutamine-hydrolyzing) activity"/>
    <property type="evidence" value="ECO:0007669"/>
    <property type="project" value="UniProtKB-UniRule"/>
</dbReference>
<dbReference type="HAMAP" id="MF_00122">
    <property type="entry name" value="GatC"/>
    <property type="match status" value="1"/>
</dbReference>
<dbReference type="EMBL" id="DVLL01000021">
    <property type="protein sequence ID" value="HIT59285.1"/>
    <property type="molecule type" value="Genomic_DNA"/>
</dbReference>
<dbReference type="GO" id="GO:0006450">
    <property type="term" value="P:regulation of translational fidelity"/>
    <property type="evidence" value="ECO:0007669"/>
    <property type="project" value="InterPro"/>
</dbReference>
<gene>
    <name evidence="6 7" type="primary">gatC</name>
    <name evidence="7" type="ORF">IAC39_06210</name>
</gene>
<evidence type="ECO:0000256" key="5">
    <source>
        <dbReference type="ARBA" id="ARBA00047913"/>
    </source>
</evidence>
<dbReference type="Pfam" id="PF02686">
    <property type="entry name" value="GatC"/>
    <property type="match status" value="1"/>
</dbReference>
<dbReference type="Proteomes" id="UP000824136">
    <property type="component" value="Unassembled WGS sequence"/>
</dbReference>
<reference evidence="7" key="1">
    <citation type="submission" date="2020-10" db="EMBL/GenBank/DDBJ databases">
        <authorList>
            <person name="Gilroy R."/>
        </authorList>
    </citation>
    <scope>NUCLEOTIDE SEQUENCE</scope>
    <source>
        <strain evidence="7">CHK33-4379</strain>
    </source>
</reference>
<comment type="caution">
    <text evidence="7">The sequence shown here is derived from an EMBL/GenBank/DDBJ whole genome shotgun (WGS) entry which is preliminary data.</text>
</comment>
<organism evidence="7 8">
    <name type="scientific">Candidatus Faeciplasma pullistercoris</name>
    <dbReference type="NCBI Taxonomy" id="2840800"/>
    <lineage>
        <taxon>Bacteria</taxon>
        <taxon>Bacillati</taxon>
        <taxon>Bacillota</taxon>
        <taxon>Clostridia</taxon>
        <taxon>Eubacteriales</taxon>
        <taxon>Oscillospiraceae</taxon>
        <taxon>Oscillospiraceae incertae sedis</taxon>
        <taxon>Candidatus Faeciplasma</taxon>
    </lineage>
</organism>
<evidence type="ECO:0000256" key="6">
    <source>
        <dbReference type="HAMAP-Rule" id="MF_00122"/>
    </source>
</evidence>
<dbReference type="NCBIfam" id="TIGR00135">
    <property type="entry name" value="gatC"/>
    <property type="match status" value="1"/>
</dbReference>